<gene>
    <name evidence="2" type="ORF">ACH5RR_003309</name>
</gene>
<feature type="non-terminal residue" evidence="2">
    <location>
        <position position="155"/>
    </location>
</feature>
<organism evidence="2 3">
    <name type="scientific">Cinchona calisaya</name>
    <dbReference type="NCBI Taxonomy" id="153742"/>
    <lineage>
        <taxon>Eukaryota</taxon>
        <taxon>Viridiplantae</taxon>
        <taxon>Streptophyta</taxon>
        <taxon>Embryophyta</taxon>
        <taxon>Tracheophyta</taxon>
        <taxon>Spermatophyta</taxon>
        <taxon>Magnoliopsida</taxon>
        <taxon>eudicotyledons</taxon>
        <taxon>Gunneridae</taxon>
        <taxon>Pentapetalae</taxon>
        <taxon>asterids</taxon>
        <taxon>lamiids</taxon>
        <taxon>Gentianales</taxon>
        <taxon>Rubiaceae</taxon>
        <taxon>Cinchonoideae</taxon>
        <taxon>Cinchoneae</taxon>
        <taxon>Cinchona</taxon>
    </lineage>
</organism>
<dbReference type="EMBL" id="JBJUIK010000002">
    <property type="protein sequence ID" value="KAL3534848.1"/>
    <property type="molecule type" value="Genomic_DNA"/>
</dbReference>
<feature type="non-terminal residue" evidence="2">
    <location>
        <position position="1"/>
    </location>
</feature>
<name>A0ABD3AUG3_9GENT</name>
<feature type="compositionally biased region" description="Gly residues" evidence="1">
    <location>
        <begin position="1"/>
        <end position="18"/>
    </location>
</feature>
<evidence type="ECO:0000313" key="2">
    <source>
        <dbReference type="EMBL" id="KAL3534848.1"/>
    </source>
</evidence>
<dbReference type="AlphaFoldDB" id="A0ABD3AUG3"/>
<sequence length="155" mass="17365">MSLSRGRGGASSPGGQGRGASSSSKPPIHMYNNIFEEASSSNIENIGMGGYTRMGHNFPPLTSNFSYKQILHQTPSSSFHQTPFSSNSNMISLGNIPQNFQNQFIPIRRKLHVINIDIDEILKNSYTLIQQKYAPYFFRSYYFPSGYPVIPSLVY</sequence>
<reference evidence="2 3" key="1">
    <citation type="submission" date="2024-11" db="EMBL/GenBank/DDBJ databases">
        <title>A near-complete genome assembly of Cinchona calisaya.</title>
        <authorList>
            <person name="Lian D.C."/>
            <person name="Zhao X.W."/>
            <person name="Wei L."/>
        </authorList>
    </citation>
    <scope>NUCLEOTIDE SEQUENCE [LARGE SCALE GENOMIC DNA]</scope>
    <source>
        <tissue evidence="2">Nenye</tissue>
    </source>
</reference>
<evidence type="ECO:0000313" key="3">
    <source>
        <dbReference type="Proteomes" id="UP001630127"/>
    </source>
</evidence>
<evidence type="ECO:0000256" key="1">
    <source>
        <dbReference type="SAM" id="MobiDB-lite"/>
    </source>
</evidence>
<protein>
    <submittedName>
        <fullName evidence="2">Uncharacterized protein</fullName>
    </submittedName>
</protein>
<dbReference type="Proteomes" id="UP001630127">
    <property type="component" value="Unassembled WGS sequence"/>
</dbReference>
<proteinExistence type="predicted"/>
<accession>A0ABD3AUG3</accession>
<feature type="region of interest" description="Disordered" evidence="1">
    <location>
        <begin position="1"/>
        <end position="28"/>
    </location>
</feature>
<keyword evidence="3" id="KW-1185">Reference proteome</keyword>
<comment type="caution">
    <text evidence="2">The sequence shown here is derived from an EMBL/GenBank/DDBJ whole genome shotgun (WGS) entry which is preliminary data.</text>
</comment>